<keyword evidence="8" id="KW-1185">Reference proteome</keyword>
<evidence type="ECO:0000313" key="8">
    <source>
        <dbReference type="Proteomes" id="UP000777438"/>
    </source>
</evidence>
<dbReference type="GO" id="GO:0008202">
    <property type="term" value="P:steroid metabolic process"/>
    <property type="evidence" value="ECO:0007669"/>
    <property type="project" value="UniProtKB-ARBA"/>
</dbReference>
<accession>A0A9P8VU81</accession>
<protein>
    <submittedName>
        <fullName evidence="7">FAD binding domain-containing protein</fullName>
    </submittedName>
</protein>
<dbReference type="Pfam" id="PF00890">
    <property type="entry name" value="FAD_binding_2"/>
    <property type="match status" value="1"/>
</dbReference>
<dbReference type="PANTHER" id="PTHR43400">
    <property type="entry name" value="FUMARATE REDUCTASE"/>
    <property type="match status" value="1"/>
</dbReference>
<dbReference type="InterPro" id="IPR036188">
    <property type="entry name" value="FAD/NAD-bd_sf"/>
</dbReference>
<keyword evidence="4" id="KW-0560">Oxidoreductase</keyword>
<sequence length="566" mass="62209">MFDITQSNEHENVLHCDVLIVGSGAAGLTAAAATEGLNTILIEKQSHVGGTTFRSGGTIWMPNNYLMQSWRIHDSKELGERYVNAGLQQSSSATSGALPETQRRIKAFLSDGPKMIDYLRTEGFKWMNYPSSFPDYHPELDGALDHAGRTLDPAIFDAASLGSWKRLLPAEDASLLVFRFQDFRVLTRPWASIRDVLHVGWMALKSKVYSIFYNSPMSMGRSLVAQLLSICHRHKNVRIFTETEFVALWQKNGNIIGGTVKRGNATLKIRASRGVLFATAGFSRNQQLREKYLKSTNKQWSLSCPEGDTGDALRLTKRVAADAALLGEVWGIPTMKDPITGHTAEAMFAISKPHSIVVSKDGNRFFAESKPYGDAVRSMYTQARDDGCCAWLVLDENYRQRYTLGCLQPWADATEFLQDGTFMRAETIADLGKKMGIDGGALEKTVTRWNAMCDLGVDLDYQRGGDAYQRFIGDPSARPNPCMGRVGSGPFYAMKIFPGDAGTKGGLRIDENGRVLRVDGSPIPGLYAAGNASVSFFEHCSLGAGITIGPAMKDGFAAVRHMQEPL</sequence>
<dbReference type="EMBL" id="JAGPYM010000064">
    <property type="protein sequence ID" value="KAH6869867.1"/>
    <property type="molecule type" value="Genomic_DNA"/>
</dbReference>
<evidence type="ECO:0000256" key="2">
    <source>
        <dbReference type="ARBA" id="ARBA00022630"/>
    </source>
</evidence>
<keyword evidence="2" id="KW-0285">Flavoprotein</keyword>
<feature type="domain" description="FAD-dependent oxidoreductase 2 FAD-binding" evidence="5">
    <location>
        <begin position="17"/>
        <end position="547"/>
    </location>
</feature>
<evidence type="ECO:0000259" key="5">
    <source>
        <dbReference type="Pfam" id="PF00890"/>
    </source>
</evidence>
<dbReference type="EMBL" id="JAGPYM010000028">
    <property type="protein sequence ID" value="KAH6879760.1"/>
    <property type="molecule type" value="Genomic_DNA"/>
</dbReference>
<evidence type="ECO:0000256" key="3">
    <source>
        <dbReference type="ARBA" id="ARBA00022827"/>
    </source>
</evidence>
<dbReference type="InterPro" id="IPR050315">
    <property type="entry name" value="FAD-oxidoreductase_2"/>
</dbReference>
<evidence type="ECO:0000313" key="7">
    <source>
        <dbReference type="EMBL" id="KAH6879760.1"/>
    </source>
</evidence>
<proteinExistence type="predicted"/>
<dbReference type="InterPro" id="IPR003953">
    <property type="entry name" value="FAD-dep_OxRdtase_2_FAD-bd"/>
</dbReference>
<evidence type="ECO:0000256" key="1">
    <source>
        <dbReference type="ARBA" id="ARBA00001974"/>
    </source>
</evidence>
<evidence type="ECO:0000256" key="4">
    <source>
        <dbReference type="ARBA" id="ARBA00023002"/>
    </source>
</evidence>
<evidence type="ECO:0000313" key="6">
    <source>
        <dbReference type="EMBL" id="KAH6869867.1"/>
    </source>
</evidence>
<keyword evidence="3" id="KW-0274">FAD</keyword>
<comment type="cofactor">
    <cofactor evidence="1">
        <name>FAD</name>
        <dbReference type="ChEBI" id="CHEBI:57692"/>
    </cofactor>
</comment>
<organism evidence="7 8">
    <name type="scientific">Thelonectria olida</name>
    <dbReference type="NCBI Taxonomy" id="1576542"/>
    <lineage>
        <taxon>Eukaryota</taxon>
        <taxon>Fungi</taxon>
        <taxon>Dikarya</taxon>
        <taxon>Ascomycota</taxon>
        <taxon>Pezizomycotina</taxon>
        <taxon>Sordariomycetes</taxon>
        <taxon>Hypocreomycetidae</taxon>
        <taxon>Hypocreales</taxon>
        <taxon>Nectriaceae</taxon>
        <taxon>Thelonectria</taxon>
    </lineage>
</organism>
<dbReference type="SUPFAM" id="SSF51905">
    <property type="entry name" value="FAD/NAD(P)-binding domain"/>
    <property type="match status" value="1"/>
</dbReference>
<gene>
    <name evidence="7" type="ORF">B0T10DRAFT_532087</name>
    <name evidence="6" type="ORF">B0T10DRAFT_568639</name>
</gene>
<dbReference type="InterPro" id="IPR027477">
    <property type="entry name" value="Succ_DH/fumarate_Rdtase_cat_sf"/>
</dbReference>
<dbReference type="Gene3D" id="3.50.50.60">
    <property type="entry name" value="FAD/NAD(P)-binding domain"/>
    <property type="match status" value="2"/>
</dbReference>
<dbReference type="OrthoDB" id="7777654at2759"/>
<dbReference type="PANTHER" id="PTHR43400:SF10">
    <property type="entry name" value="3-OXOSTEROID 1-DEHYDROGENASE"/>
    <property type="match status" value="1"/>
</dbReference>
<comment type="caution">
    <text evidence="7">The sequence shown here is derived from an EMBL/GenBank/DDBJ whole genome shotgun (WGS) entry which is preliminary data.</text>
</comment>
<dbReference type="AlphaFoldDB" id="A0A9P8VU81"/>
<dbReference type="Proteomes" id="UP000777438">
    <property type="component" value="Unassembled WGS sequence"/>
</dbReference>
<dbReference type="SUPFAM" id="SSF56425">
    <property type="entry name" value="Succinate dehydrogenase/fumarate reductase flavoprotein, catalytic domain"/>
    <property type="match status" value="1"/>
</dbReference>
<reference evidence="7 8" key="1">
    <citation type="journal article" date="2021" name="Nat. Commun.">
        <title>Genetic determinants of endophytism in the Arabidopsis root mycobiome.</title>
        <authorList>
            <person name="Mesny F."/>
            <person name="Miyauchi S."/>
            <person name="Thiergart T."/>
            <person name="Pickel B."/>
            <person name="Atanasova L."/>
            <person name="Karlsson M."/>
            <person name="Huettel B."/>
            <person name="Barry K.W."/>
            <person name="Haridas S."/>
            <person name="Chen C."/>
            <person name="Bauer D."/>
            <person name="Andreopoulos W."/>
            <person name="Pangilinan J."/>
            <person name="LaButti K."/>
            <person name="Riley R."/>
            <person name="Lipzen A."/>
            <person name="Clum A."/>
            <person name="Drula E."/>
            <person name="Henrissat B."/>
            <person name="Kohler A."/>
            <person name="Grigoriev I.V."/>
            <person name="Martin F.M."/>
            <person name="Hacquard S."/>
        </authorList>
    </citation>
    <scope>NUCLEOTIDE SEQUENCE [LARGE SCALE GENOMIC DNA]</scope>
    <source>
        <strain evidence="7 8">MPI-CAGE-CH-0241</strain>
    </source>
</reference>
<name>A0A9P8VU81_9HYPO</name>
<dbReference type="GO" id="GO:0016491">
    <property type="term" value="F:oxidoreductase activity"/>
    <property type="evidence" value="ECO:0007669"/>
    <property type="project" value="UniProtKB-KW"/>
</dbReference>